<keyword evidence="3" id="KW-0255">Endonuclease</keyword>
<reference evidence="3 4" key="1">
    <citation type="submission" date="2019-02" db="EMBL/GenBank/DDBJ databases">
        <title>Deep-cultivation of Planctomycetes and their phenomic and genomic characterization uncovers novel biology.</title>
        <authorList>
            <person name="Wiegand S."/>
            <person name="Jogler M."/>
            <person name="Boedeker C."/>
            <person name="Pinto D."/>
            <person name="Vollmers J."/>
            <person name="Rivas-Marin E."/>
            <person name="Kohn T."/>
            <person name="Peeters S.H."/>
            <person name="Heuer A."/>
            <person name="Rast P."/>
            <person name="Oberbeckmann S."/>
            <person name="Bunk B."/>
            <person name="Jeske O."/>
            <person name="Meyerdierks A."/>
            <person name="Storesund J.E."/>
            <person name="Kallscheuer N."/>
            <person name="Luecker S."/>
            <person name="Lage O.M."/>
            <person name="Pohl T."/>
            <person name="Merkel B.J."/>
            <person name="Hornburger P."/>
            <person name="Mueller R.-W."/>
            <person name="Bruemmer F."/>
            <person name="Labrenz M."/>
            <person name="Spormann A.M."/>
            <person name="Op Den Camp H."/>
            <person name="Overmann J."/>
            <person name="Amann R."/>
            <person name="Jetten M.S.M."/>
            <person name="Mascher T."/>
            <person name="Medema M.H."/>
            <person name="Devos D.P."/>
            <person name="Kaster A.-K."/>
            <person name="Ovreas L."/>
            <person name="Rohde M."/>
            <person name="Galperin M.Y."/>
            <person name="Jogler C."/>
        </authorList>
    </citation>
    <scope>NUCLEOTIDE SEQUENCE [LARGE SCALE GENOMIC DNA]</scope>
    <source>
        <strain evidence="3 4">CA85</strain>
    </source>
</reference>
<keyword evidence="1" id="KW-1133">Transmembrane helix</keyword>
<dbReference type="Proteomes" id="UP000318053">
    <property type="component" value="Unassembled WGS sequence"/>
</dbReference>
<keyword evidence="1" id="KW-0812">Transmembrane</keyword>
<name>A0A5C5XZ18_9BACT</name>
<keyword evidence="3" id="KW-0540">Nuclease</keyword>
<keyword evidence="4" id="KW-1185">Reference proteome</keyword>
<accession>A0A5C5XZ18</accession>
<dbReference type="InterPro" id="IPR036691">
    <property type="entry name" value="Endo/exonu/phosph_ase_sf"/>
</dbReference>
<evidence type="ECO:0000313" key="3">
    <source>
        <dbReference type="EMBL" id="TWT67185.1"/>
    </source>
</evidence>
<proteinExistence type="predicted"/>
<dbReference type="AlphaFoldDB" id="A0A5C5XZ18"/>
<dbReference type="Pfam" id="PF03372">
    <property type="entry name" value="Exo_endo_phos"/>
    <property type="match status" value="1"/>
</dbReference>
<dbReference type="GO" id="GO:0004527">
    <property type="term" value="F:exonuclease activity"/>
    <property type="evidence" value="ECO:0007669"/>
    <property type="project" value="UniProtKB-KW"/>
</dbReference>
<dbReference type="EMBL" id="SJPK01000004">
    <property type="protein sequence ID" value="TWT67185.1"/>
    <property type="molecule type" value="Genomic_DNA"/>
</dbReference>
<dbReference type="SUPFAM" id="SSF56219">
    <property type="entry name" value="DNase I-like"/>
    <property type="match status" value="1"/>
</dbReference>
<dbReference type="Gene3D" id="3.60.10.10">
    <property type="entry name" value="Endonuclease/exonuclease/phosphatase"/>
    <property type="match status" value="1"/>
</dbReference>
<feature type="transmembrane region" description="Helical" evidence="1">
    <location>
        <begin position="85"/>
        <end position="112"/>
    </location>
</feature>
<evidence type="ECO:0000256" key="1">
    <source>
        <dbReference type="SAM" id="Phobius"/>
    </source>
</evidence>
<comment type="caution">
    <text evidence="3">The sequence shown here is derived from an EMBL/GenBank/DDBJ whole genome shotgun (WGS) entry which is preliminary data.</text>
</comment>
<evidence type="ECO:0000313" key="4">
    <source>
        <dbReference type="Proteomes" id="UP000318053"/>
    </source>
</evidence>
<feature type="domain" description="Endonuclease/exonuclease/phosphatase" evidence="2">
    <location>
        <begin position="138"/>
        <end position="348"/>
    </location>
</feature>
<dbReference type="InterPro" id="IPR005135">
    <property type="entry name" value="Endo/exonuclease/phosphatase"/>
</dbReference>
<dbReference type="OrthoDB" id="9796594at2"/>
<gene>
    <name evidence="3" type="ORF">CA85_20340</name>
</gene>
<feature type="transmembrane region" description="Helical" evidence="1">
    <location>
        <begin position="49"/>
        <end position="73"/>
    </location>
</feature>
<sequence length="360" mass="40228">MFADDGACTRTYRPLLRGSRNASHVVASIHFPRTLYAGFQLLQTNASRLLRALSFVLVIATVASMLAPFHWVFDTVANLRVQGLIAIAVLSGGALLLRSWWILVVAAMLLLINLSMMNFGTLADAGDFGSHSGLRIVTTNVLASNPRHDEIIDELESIDADVIVVVELGAKLAARAGEFFRDSHPYQVFHERETGDFGIGLMSRLPLRSDRALRLDGCPLTLEVVLDDYRIIATHPLPPIGQHGFIHRNRQLAMIAEQVRPELARPTQTIMVGDFNLTPWNANFTHFLYESGLRRVGPRWDLRPTWYARLDPPPGLRTLLGLQIDHVLISDDLVGTDYHIGHYCGSDHRSVSVRLHRREP</sequence>
<keyword evidence="1" id="KW-0472">Membrane</keyword>
<keyword evidence="3" id="KW-0378">Hydrolase</keyword>
<dbReference type="GO" id="GO:0004519">
    <property type="term" value="F:endonuclease activity"/>
    <property type="evidence" value="ECO:0007669"/>
    <property type="project" value="UniProtKB-KW"/>
</dbReference>
<organism evidence="3 4">
    <name type="scientific">Allorhodopirellula solitaria</name>
    <dbReference type="NCBI Taxonomy" id="2527987"/>
    <lineage>
        <taxon>Bacteria</taxon>
        <taxon>Pseudomonadati</taxon>
        <taxon>Planctomycetota</taxon>
        <taxon>Planctomycetia</taxon>
        <taxon>Pirellulales</taxon>
        <taxon>Pirellulaceae</taxon>
        <taxon>Allorhodopirellula</taxon>
    </lineage>
</organism>
<keyword evidence="3" id="KW-0269">Exonuclease</keyword>
<protein>
    <submittedName>
        <fullName evidence="3">Endonuclease/Exonuclease/phosphatase family protein</fullName>
    </submittedName>
</protein>
<evidence type="ECO:0000259" key="2">
    <source>
        <dbReference type="Pfam" id="PF03372"/>
    </source>
</evidence>
<dbReference type="RefSeq" id="WP_146391121.1">
    <property type="nucleotide sequence ID" value="NZ_SJPK01000004.1"/>
</dbReference>